<evidence type="ECO:0000256" key="1">
    <source>
        <dbReference type="SAM" id="MobiDB-lite"/>
    </source>
</evidence>
<reference evidence="4 5" key="1">
    <citation type="journal article" date="2016" name="Genome Biol. Evol.">
        <title>Divergent and convergent evolution of fungal pathogenicity.</title>
        <authorList>
            <person name="Shang Y."/>
            <person name="Xiao G."/>
            <person name="Zheng P."/>
            <person name="Cen K."/>
            <person name="Zhan S."/>
            <person name="Wang C."/>
        </authorList>
    </citation>
    <scope>NUCLEOTIDE SEQUENCE [LARGE SCALE GENOMIC DNA]</scope>
    <source>
        <strain evidence="4 5">RCEF 2490</strain>
    </source>
</reference>
<keyword evidence="2" id="KW-1133">Transmembrane helix</keyword>
<feature type="transmembrane region" description="Helical" evidence="2">
    <location>
        <begin position="208"/>
        <end position="230"/>
    </location>
</feature>
<feature type="compositionally biased region" description="Low complexity" evidence="1">
    <location>
        <begin position="160"/>
        <end position="181"/>
    </location>
</feature>
<evidence type="ECO:0008006" key="6">
    <source>
        <dbReference type="Google" id="ProtNLM"/>
    </source>
</evidence>
<organism evidence="4 5">
    <name type="scientific">Moelleriella libera RCEF 2490</name>
    <dbReference type="NCBI Taxonomy" id="1081109"/>
    <lineage>
        <taxon>Eukaryota</taxon>
        <taxon>Fungi</taxon>
        <taxon>Dikarya</taxon>
        <taxon>Ascomycota</taxon>
        <taxon>Pezizomycotina</taxon>
        <taxon>Sordariomycetes</taxon>
        <taxon>Hypocreomycetidae</taxon>
        <taxon>Hypocreales</taxon>
        <taxon>Clavicipitaceae</taxon>
        <taxon>Moelleriella</taxon>
    </lineage>
</organism>
<protein>
    <recommendedName>
        <fullName evidence="6">Cytokine inducing-glycoprotein</fullName>
    </recommendedName>
</protein>
<dbReference type="Proteomes" id="UP000078544">
    <property type="component" value="Unassembled WGS sequence"/>
</dbReference>
<feature type="signal peptide" evidence="3">
    <location>
        <begin position="1"/>
        <end position="19"/>
    </location>
</feature>
<proteinExistence type="predicted"/>
<keyword evidence="5" id="KW-1185">Reference proteome</keyword>
<name>A0A168ABS2_9HYPO</name>
<dbReference type="EMBL" id="AZGY01000012">
    <property type="protein sequence ID" value="KZZ93729.1"/>
    <property type="molecule type" value="Genomic_DNA"/>
</dbReference>
<comment type="caution">
    <text evidence="4">The sequence shown here is derived from an EMBL/GenBank/DDBJ whole genome shotgun (WGS) entry which is preliminary data.</text>
</comment>
<evidence type="ECO:0000256" key="3">
    <source>
        <dbReference type="SAM" id="SignalP"/>
    </source>
</evidence>
<gene>
    <name evidence="4" type="ORF">AAL_05445</name>
</gene>
<dbReference type="AlphaFoldDB" id="A0A168ABS2"/>
<evidence type="ECO:0000313" key="4">
    <source>
        <dbReference type="EMBL" id="KZZ93729.1"/>
    </source>
</evidence>
<accession>A0A168ABS2</accession>
<keyword evidence="3" id="KW-0732">Signal</keyword>
<dbReference type="STRING" id="1081109.A0A168ABS2"/>
<feature type="region of interest" description="Disordered" evidence="1">
    <location>
        <begin position="154"/>
        <end position="196"/>
    </location>
</feature>
<evidence type="ECO:0000256" key="2">
    <source>
        <dbReference type="SAM" id="Phobius"/>
    </source>
</evidence>
<keyword evidence="2" id="KW-0472">Membrane</keyword>
<keyword evidence="2" id="KW-0812">Transmembrane</keyword>
<sequence length="253" mass="26879">MLHLLPALLLLRLPQLAIAIDANISIKYPWGQGPFGQTEGDGHYIVTWGVNDCVNISWTTAPPFAFQFFHIECNPSSSFTPWTRVWAFNSSDKSGYATSLFCVANANPAPPKSNKCRFVLDSSSSSDAPTVDTRYSQAFSLRLAGGITGERTTYPLPQWTATSTDTTSTDTSKTAMSTTTSGGISTAQASSTSPAVVPDAGLSVGAKAGIGVGAALVGIIILSWLGIALWRRKRQRRAPGGSDPAELPEQSKH</sequence>
<evidence type="ECO:0000313" key="5">
    <source>
        <dbReference type="Proteomes" id="UP000078544"/>
    </source>
</evidence>
<feature type="compositionally biased region" description="Polar residues" evidence="1">
    <location>
        <begin position="182"/>
        <end position="194"/>
    </location>
</feature>
<feature type="chain" id="PRO_5007895266" description="Cytokine inducing-glycoprotein" evidence="3">
    <location>
        <begin position="20"/>
        <end position="253"/>
    </location>
</feature>